<name>A0ABS5NWV6_9BACI</name>
<organism evidence="2 3">
    <name type="scientific">Cytobacillus citreus</name>
    <dbReference type="NCBI Taxonomy" id="2833586"/>
    <lineage>
        <taxon>Bacteria</taxon>
        <taxon>Bacillati</taxon>
        <taxon>Bacillota</taxon>
        <taxon>Bacilli</taxon>
        <taxon>Bacillales</taxon>
        <taxon>Bacillaceae</taxon>
        <taxon>Cytobacillus</taxon>
    </lineage>
</organism>
<keyword evidence="2" id="KW-0489">Methyltransferase</keyword>
<evidence type="ECO:0000313" key="3">
    <source>
        <dbReference type="Proteomes" id="UP000681027"/>
    </source>
</evidence>
<sequence>MEKLEMLKINKDCWDVVAPKFFGVESLPEYGPLTVTEDEIKLFDDINHKKVLDIGCGSGHSLKYMADNGAHELWGIDLSSTQIETAKQVLKDYNPRLFCVAMEDHTYLPQDYFDIVYSIYALGWTTDLPTTLKYIYSYLKKDGTFIFSWEHPIYPHVKAENNSIILQGSYQLEEPVMFNSFKGEQLPVILHRRKLETYINSLIEAGFKIERLIEGNASSRFNSEEDAFTEKYYSLYKTRMVPNTFIIKARK</sequence>
<dbReference type="Gene3D" id="3.40.50.150">
    <property type="entry name" value="Vaccinia Virus protein VP39"/>
    <property type="match status" value="1"/>
</dbReference>
<gene>
    <name evidence="2" type="ORF">KHA94_18105</name>
</gene>
<dbReference type="CDD" id="cd02440">
    <property type="entry name" value="AdoMet_MTases"/>
    <property type="match status" value="1"/>
</dbReference>
<evidence type="ECO:0000313" key="2">
    <source>
        <dbReference type="EMBL" id="MBS4192081.1"/>
    </source>
</evidence>
<evidence type="ECO:0000259" key="1">
    <source>
        <dbReference type="Pfam" id="PF08241"/>
    </source>
</evidence>
<dbReference type="Proteomes" id="UP000681027">
    <property type="component" value="Unassembled WGS sequence"/>
</dbReference>
<dbReference type="InterPro" id="IPR013216">
    <property type="entry name" value="Methyltransf_11"/>
</dbReference>
<keyword evidence="3" id="KW-1185">Reference proteome</keyword>
<dbReference type="GO" id="GO:0008168">
    <property type="term" value="F:methyltransferase activity"/>
    <property type="evidence" value="ECO:0007669"/>
    <property type="project" value="UniProtKB-KW"/>
</dbReference>
<dbReference type="SUPFAM" id="SSF53335">
    <property type="entry name" value="S-adenosyl-L-methionine-dependent methyltransferases"/>
    <property type="match status" value="1"/>
</dbReference>
<feature type="domain" description="Methyltransferase type 11" evidence="1">
    <location>
        <begin position="52"/>
        <end position="147"/>
    </location>
</feature>
<comment type="caution">
    <text evidence="2">The sequence shown here is derived from an EMBL/GenBank/DDBJ whole genome shotgun (WGS) entry which is preliminary data.</text>
</comment>
<proteinExistence type="predicted"/>
<dbReference type="PANTHER" id="PTHR43861">
    <property type="entry name" value="TRANS-ACONITATE 2-METHYLTRANSFERASE-RELATED"/>
    <property type="match status" value="1"/>
</dbReference>
<dbReference type="InterPro" id="IPR029063">
    <property type="entry name" value="SAM-dependent_MTases_sf"/>
</dbReference>
<dbReference type="GO" id="GO:0032259">
    <property type="term" value="P:methylation"/>
    <property type="evidence" value="ECO:0007669"/>
    <property type="project" value="UniProtKB-KW"/>
</dbReference>
<reference evidence="2 3" key="1">
    <citation type="submission" date="2021-05" db="EMBL/GenBank/DDBJ databases">
        <title>Novel Bacillus species.</title>
        <authorList>
            <person name="Liu G."/>
        </authorList>
    </citation>
    <scope>NUCLEOTIDE SEQUENCE [LARGE SCALE GENOMIC DNA]</scope>
    <source>
        <strain evidence="2 3">FJAT-49705</strain>
    </source>
</reference>
<accession>A0ABS5NWV6</accession>
<dbReference type="RefSeq" id="WP_213103531.1">
    <property type="nucleotide sequence ID" value="NZ_JAGYPM010000004.1"/>
</dbReference>
<keyword evidence="2" id="KW-0808">Transferase</keyword>
<dbReference type="EMBL" id="JAGYPM010000004">
    <property type="protein sequence ID" value="MBS4192081.1"/>
    <property type="molecule type" value="Genomic_DNA"/>
</dbReference>
<protein>
    <submittedName>
        <fullName evidence="2">Class I SAM-dependent methyltransferase</fullName>
    </submittedName>
</protein>
<dbReference type="Pfam" id="PF08241">
    <property type="entry name" value="Methyltransf_11"/>
    <property type="match status" value="1"/>
</dbReference>